<evidence type="ECO:0000259" key="1">
    <source>
        <dbReference type="Pfam" id="PF00535"/>
    </source>
</evidence>
<dbReference type="SUPFAM" id="SSF53448">
    <property type="entry name" value="Nucleotide-diphospho-sugar transferases"/>
    <property type="match status" value="1"/>
</dbReference>
<dbReference type="Gene3D" id="3.90.550.10">
    <property type="entry name" value="Spore Coat Polysaccharide Biosynthesis Protein SpsA, Chain A"/>
    <property type="match status" value="1"/>
</dbReference>
<dbReference type="CDD" id="cd00761">
    <property type="entry name" value="Glyco_tranf_GTA_type"/>
    <property type="match status" value="1"/>
</dbReference>
<evidence type="ECO:0000313" key="2">
    <source>
        <dbReference type="EMBL" id="MDP9837771.1"/>
    </source>
</evidence>
<dbReference type="RefSeq" id="WP_306834812.1">
    <property type="nucleotide sequence ID" value="NZ_JAUSRF010000007.1"/>
</dbReference>
<protein>
    <submittedName>
        <fullName evidence="2">Glycosyltransferase involved in cell wall biosynthesis</fullName>
    </submittedName>
</protein>
<gene>
    <name evidence="2" type="ORF">J2T09_002528</name>
</gene>
<dbReference type="EMBL" id="JAUSRF010000007">
    <property type="protein sequence ID" value="MDP9837771.1"/>
    <property type="molecule type" value="Genomic_DNA"/>
</dbReference>
<keyword evidence="3" id="KW-1185">Reference proteome</keyword>
<dbReference type="Proteomes" id="UP001241472">
    <property type="component" value="Unassembled WGS sequence"/>
</dbReference>
<name>A0ABT9PUD7_9HYPH</name>
<dbReference type="Pfam" id="PF00535">
    <property type="entry name" value="Glycos_transf_2"/>
    <property type="match status" value="1"/>
</dbReference>
<dbReference type="InterPro" id="IPR001173">
    <property type="entry name" value="Glyco_trans_2-like"/>
</dbReference>
<organism evidence="2 3">
    <name type="scientific">Neorhizobium huautlense</name>
    <dbReference type="NCBI Taxonomy" id="67774"/>
    <lineage>
        <taxon>Bacteria</taxon>
        <taxon>Pseudomonadati</taxon>
        <taxon>Pseudomonadota</taxon>
        <taxon>Alphaproteobacteria</taxon>
        <taxon>Hyphomicrobiales</taxon>
        <taxon>Rhizobiaceae</taxon>
        <taxon>Rhizobium/Agrobacterium group</taxon>
        <taxon>Neorhizobium</taxon>
    </lineage>
</organism>
<feature type="domain" description="Glycosyltransferase 2-like" evidence="1">
    <location>
        <begin position="5"/>
        <end position="125"/>
    </location>
</feature>
<proteinExistence type="predicted"/>
<reference evidence="2 3" key="1">
    <citation type="submission" date="2023-07" db="EMBL/GenBank/DDBJ databases">
        <title>Sorghum-associated microbial communities from plants grown in Nebraska, USA.</title>
        <authorList>
            <person name="Schachtman D."/>
        </authorList>
    </citation>
    <scope>NUCLEOTIDE SEQUENCE [LARGE SCALE GENOMIC DNA]</scope>
    <source>
        <strain evidence="2 3">DS1307</strain>
    </source>
</reference>
<dbReference type="InterPro" id="IPR029044">
    <property type="entry name" value="Nucleotide-diphossugar_trans"/>
</dbReference>
<dbReference type="InterPro" id="IPR050834">
    <property type="entry name" value="Glycosyltransf_2"/>
</dbReference>
<evidence type="ECO:0000313" key="3">
    <source>
        <dbReference type="Proteomes" id="UP001241472"/>
    </source>
</evidence>
<comment type="caution">
    <text evidence="2">The sequence shown here is derived from an EMBL/GenBank/DDBJ whole genome shotgun (WGS) entry which is preliminary data.</text>
</comment>
<dbReference type="PANTHER" id="PTHR43685:SF11">
    <property type="entry name" value="GLYCOSYLTRANSFERASE TAGX-RELATED"/>
    <property type="match status" value="1"/>
</dbReference>
<dbReference type="PANTHER" id="PTHR43685">
    <property type="entry name" value="GLYCOSYLTRANSFERASE"/>
    <property type="match status" value="1"/>
</dbReference>
<sequence length="329" mass="36815">MPLISVMIPAHNAAASIGRTLDSILANTVPLEIIVVDDCSTDETAAVVTTYAQRHAGIRLVRNRENLGGGGSRNVALTHAAGDYYYFIDADDVLHAGALDELSIVAERSGADVVVFKYAMITRENAPSVGMMGKDQQAWTKIAGDRPAALVDLEKHGILLGMLNYPWNRILKADFCRSIGLRFSQTAVHNDILAFWLTFLNARTIVMYNRELITYRQIVNSDQTTNVFDERRLDVFKAFEDVEAVFSDRGDLKEKYYPWFLLLKMDVLAWIASRLAPGLRDRFIALVADNYSRHMTDKAYADAQAVFPQVAQFSAVLRNSPEAIGRFFR</sequence>
<accession>A0ABT9PUD7</accession>